<dbReference type="AlphaFoldDB" id="A0A645BZ31"/>
<dbReference type="GO" id="GO:0051539">
    <property type="term" value="F:4 iron, 4 sulfur cluster binding"/>
    <property type="evidence" value="ECO:0007669"/>
    <property type="project" value="UniProtKB-KW"/>
</dbReference>
<evidence type="ECO:0000313" key="9">
    <source>
        <dbReference type="EMBL" id="MPM70505.1"/>
    </source>
</evidence>
<proteinExistence type="predicted"/>
<keyword evidence="5" id="KW-0408">Iron</keyword>
<evidence type="ECO:0000256" key="5">
    <source>
        <dbReference type="ARBA" id="ARBA00023004"/>
    </source>
</evidence>
<keyword evidence="7" id="KW-0472">Membrane</keyword>
<dbReference type="Pfam" id="PF12801">
    <property type="entry name" value="Fer4_5"/>
    <property type="match status" value="2"/>
</dbReference>
<keyword evidence="7" id="KW-1133">Transmembrane helix</keyword>
<dbReference type="EMBL" id="VSSQ01023513">
    <property type="protein sequence ID" value="MPM70505.1"/>
    <property type="molecule type" value="Genomic_DNA"/>
</dbReference>
<dbReference type="PROSITE" id="PS00198">
    <property type="entry name" value="4FE4S_FER_1"/>
    <property type="match status" value="2"/>
</dbReference>
<keyword evidence="4" id="KW-0249">Electron transport</keyword>
<feature type="domain" description="4Fe-4S ferredoxin-type" evidence="8">
    <location>
        <begin position="157"/>
        <end position="185"/>
    </location>
</feature>
<evidence type="ECO:0000256" key="6">
    <source>
        <dbReference type="ARBA" id="ARBA00023014"/>
    </source>
</evidence>
<name>A0A645BZ31_9ZZZZ</name>
<gene>
    <name evidence="9" type="ORF">SDC9_117460</name>
</gene>
<keyword evidence="6" id="KW-0411">Iron-sulfur</keyword>
<keyword evidence="1" id="KW-0813">Transport</keyword>
<feature type="domain" description="4Fe-4S ferredoxin-type" evidence="8">
    <location>
        <begin position="186"/>
        <end position="215"/>
    </location>
</feature>
<dbReference type="PANTHER" id="PTHR30176">
    <property type="entry name" value="FERREDOXIN-TYPE PROTEIN NAPH"/>
    <property type="match status" value="1"/>
</dbReference>
<keyword evidence="7" id="KW-0812">Transmembrane</keyword>
<evidence type="ECO:0000256" key="2">
    <source>
        <dbReference type="ARBA" id="ARBA00022485"/>
    </source>
</evidence>
<keyword evidence="2" id="KW-0004">4Fe-4S</keyword>
<protein>
    <recommendedName>
        <fullName evidence="8">4Fe-4S ferredoxin-type domain-containing protein</fullName>
    </recommendedName>
</protein>
<organism evidence="9">
    <name type="scientific">bioreactor metagenome</name>
    <dbReference type="NCBI Taxonomy" id="1076179"/>
    <lineage>
        <taxon>unclassified sequences</taxon>
        <taxon>metagenomes</taxon>
        <taxon>ecological metagenomes</taxon>
    </lineage>
</organism>
<feature type="transmembrane region" description="Helical" evidence="7">
    <location>
        <begin position="82"/>
        <end position="101"/>
    </location>
</feature>
<dbReference type="GO" id="GO:0046872">
    <property type="term" value="F:metal ion binding"/>
    <property type="evidence" value="ECO:0007669"/>
    <property type="project" value="UniProtKB-KW"/>
</dbReference>
<reference evidence="9" key="1">
    <citation type="submission" date="2019-08" db="EMBL/GenBank/DDBJ databases">
        <authorList>
            <person name="Kucharzyk K."/>
            <person name="Murdoch R.W."/>
            <person name="Higgins S."/>
            <person name="Loffler F."/>
        </authorList>
    </citation>
    <scope>NUCLEOTIDE SEQUENCE</scope>
</reference>
<feature type="transmembrane region" description="Helical" evidence="7">
    <location>
        <begin position="12"/>
        <end position="45"/>
    </location>
</feature>
<evidence type="ECO:0000259" key="8">
    <source>
        <dbReference type="PROSITE" id="PS51379"/>
    </source>
</evidence>
<dbReference type="GO" id="GO:0005886">
    <property type="term" value="C:plasma membrane"/>
    <property type="evidence" value="ECO:0007669"/>
    <property type="project" value="TreeGrafter"/>
</dbReference>
<dbReference type="InterPro" id="IPR017900">
    <property type="entry name" value="4Fe4S_Fe_S_CS"/>
</dbReference>
<dbReference type="PROSITE" id="PS51379">
    <property type="entry name" value="4FE4S_FER_2"/>
    <property type="match status" value="2"/>
</dbReference>
<comment type="caution">
    <text evidence="9">The sequence shown here is derived from an EMBL/GenBank/DDBJ whole genome shotgun (WGS) entry which is preliminary data.</text>
</comment>
<evidence type="ECO:0000256" key="1">
    <source>
        <dbReference type="ARBA" id="ARBA00022448"/>
    </source>
</evidence>
<sequence length="219" mass="25013">MNKLFELWKKYSYALLLIFVVVSLFDFRIGMSAIICMIAPVIVSFFKGRFWCGNLCPRGNFYDNVVSKFSKNKPVPKFLKSTFFRILVVLFMFTMFGLGVKQNWGNPAGIGMVFYRIIVITTLIGIILSLFYNHRTWCHFCPMGSISAFVSYFRKDKKVLEVSNSCVNCKICTKKCPMGISPNEYKGNALDHPDCIQCTKCAIACPRNSIGYDTLENKK</sequence>
<dbReference type="InterPro" id="IPR051684">
    <property type="entry name" value="Electron_Trans/Redox"/>
</dbReference>
<dbReference type="PANTHER" id="PTHR30176:SF3">
    <property type="entry name" value="FERREDOXIN-TYPE PROTEIN NAPH"/>
    <property type="match status" value="1"/>
</dbReference>
<accession>A0A645BZ31</accession>
<evidence type="ECO:0000256" key="3">
    <source>
        <dbReference type="ARBA" id="ARBA00022723"/>
    </source>
</evidence>
<evidence type="ECO:0000256" key="4">
    <source>
        <dbReference type="ARBA" id="ARBA00022982"/>
    </source>
</evidence>
<dbReference type="Gene3D" id="3.30.70.20">
    <property type="match status" value="1"/>
</dbReference>
<dbReference type="Pfam" id="PF13187">
    <property type="entry name" value="Fer4_9"/>
    <property type="match status" value="1"/>
</dbReference>
<keyword evidence="3" id="KW-0479">Metal-binding</keyword>
<feature type="transmembrane region" description="Helical" evidence="7">
    <location>
        <begin position="113"/>
        <end position="132"/>
    </location>
</feature>
<evidence type="ECO:0000256" key="7">
    <source>
        <dbReference type="SAM" id="Phobius"/>
    </source>
</evidence>
<dbReference type="SUPFAM" id="SSF54862">
    <property type="entry name" value="4Fe-4S ferredoxins"/>
    <property type="match status" value="1"/>
</dbReference>
<dbReference type="InterPro" id="IPR017896">
    <property type="entry name" value="4Fe4S_Fe-S-bd"/>
</dbReference>